<accession>A0A9X3BP00</accession>
<feature type="region of interest" description="Disordered" evidence="1">
    <location>
        <begin position="43"/>
        <end position="79"/>
    </location>
</feature>
<keyword evidence="4" id="KW-1185">Reference proteome</keyword>
<feature type="compositionally biased region" description="Low complexity" evidence="1">
    <location>
        <begin position="43"/>
        <end position="68"/>
    </location>
</feature>
<proteinExistence type="predicted"/>
<dbReference type="Proteomes" id="UP001140293">
    <property type="component" value="Unassembled WGS sequence"/>
</dbReference>
<protein>
    <recommendedName>
        <fullName evidence="5">DUF5642 domain-containing protein</fullName>
    </recommendedName>
</protein>
<evidence type="ECO:0000313" key="3">
    <source>
        <dbReference type="EMBL" id="MCV7172079.1"/>
    </source>
</evidence>
<gene>
    <name evidence="3" type="ORF">H7I41_19365</name>
</gene>
<organism evidence="3 4">
    <name type="scientific">[Mycobacterium] manitobense</name>
    <dbReference type="NCBI Taxonomy" id="190147"/>
    <lineage>
        <taxon>Bacteria</taxon>
        <taxon>Bacillati</taxon>
        <taxon>Actinomycetota</taxon>
        <taxon>Actinomycetes</taxon>
        <taxon>Mycobacteriales</taxon>
        <taxon>Mycobacteriaceae</taxon>
        <taxon>Mycolicibacterium</taxon>
    </lineage>
</organism>
<evidence type="ECO:0000256" key="2">
    <source>
        <dbReference type="SAM" id="SignalP"/>
    </source>
</evidence>
<dbReference type="AlphaFoldDB" id="A0A9X3BP00"/>
<dbReference type="RefSeq" id="WP_264014258.1">
    <property type="nucleotide sequence ID" value="NZ_JACKSJ010000159.1"/>
</dbReference>
<reference evidence="3" key="2">
    <citation type="journal article" date="2022" name="BMC Genomics">
        <title>Comparative genome analysis of mycobacteria focusing on tRNA and non-coding RNA.</title>
        <authorList>
            <person name="Behra P.R.K."/>
            <person name="Pettersson B.M.F."/>
            <person name="Ramesh M."/>
            <person name="Das S."/>
            <person name="Dasgupta S."/>
            <person name="Kirsebom L.A."/>
        </authorList>
    </citation>
    <scope>NUCLEOTIDE SEQUENCE</scope>
    <source>
        <strain evidence="3">DSM 44615</strain>
    </source>
</reference>
<feature type="signal peptide" evidence="2">
    <location>
        <begin position="1"/>
        <end position="25"/>
    </location>
</feature>
<evidence type="ECO:0000256" key="1">
    <source>
        <dbReference type="SAM" id="MobiDB-lite"/>
    </source>
</evidence>
<name>A0A9X3BP00_9MYCO</name>
<feature type="chain" id="PRO_5040975598" description="DUF5642 domain-containing protein" evidence="2">
    <location>
        <begin position="26"/>
        <end position="241"/>
    </location>
</feature>
<evidence type="ECO:0008006" key="5">
    <source>
        <dbReference type="Google" id="ProtNLM"/>
    </source>
</evidence>
<keyword evidence="2" id="KW-0732">Signal</keyword>
<sequence>MTRTHARFVGFAAALAALAMTPACSTDTPPTAPGTVTVTTTVAAPTSSAPAPTVTVTPTATPTAAPPAQQSDCAVSPENWPVPHDEPYGFVPEEYRLSVTMSGIPAGTITPGAAPAEVEVTVCNDTPVDYPSVGVGLVLDNCSCAPLPGIAKGTVERYDAAAGSWVPVQSPAAGLGMDHLGQFTDLGGFPKGRAVTLRYRVALDAAMADGEGGISATAVTADGSLIQIGDARRPFTVTAEG</sequence>
<reference evidence="3" key="1">
    <citation type="submission" date="2020-07" db="EMBL/GenBank/DDBJ databases">
        <authorList>
            <person name="Pettersson B.M.F."/>
            <person name="Behra P.R.K."/>
            <person name="Ramesh M."/>
            <person name="Das S."/>
            <person name="Dasgupta S."/>
            <person name="Kirsebom L.A."/>
        </authorList>
    </citation>
    <scope>NUCLEOTIDE SEQUENCE</scope>
    <source>
        <strain evidence="3">DSM 44615</strain>
    </source>
</reference>
<evidence type="ECO:0000313" key="4">
    <source>
        <dbReference type="Proteomes" id="UP001140293"/>
    </source>
</evidence>
<dbReference type="EMBL" id="JACKSJ010000159">
    <property type="protein sequence ID" value="MCV7172079.1"/>
    <property type="molecule type" value="Genomic_DNA"/>
</dbReference>
<comment type="caution">
    <text evidence="3">The sequence shown here is derived from an EMBL/GenBank/DDBJ whole genome shotgun (WGS) entry which is preliminary data.</text>
</comment>